<dbReference type="EMBL" id="PQFF01000190">
    <property type="protein sequence ID" value="RHZ76141.1"/>
    <property type="molecule type" value="Genomic_DNA"/>
</dbReference>
<dbReference type="Proteomes" id="UP000266861">
    <property type="component" value="Unassembled WGS sequence"/>
</dbReference>
<proteinExistence type="predicted"/>
<keyword evidence="2" id="KW-1185">Reference proteome</keyword>
<evidence type="ECO:0000313" key="2">
    <source>
        <dbReference type="Proteomes" id="UP000266861"/>
    </source>
</evidence>
<dbReference type="AlphaFoldDB" id="A0A397IJN5"/>
<accession>A0A397IJN5</accession>
<name>A0A397IJN5_9GLOM</name>
<gene>
    <name evidence="1" type="ORF">Glove_203g40</name>
</gene>
<protein>
    <submittedName>
        <fullName evidence="1">Uncharacterized protein</fullName>
    </submittedName>
</protein>
<sequence length="167" mass="19012">MKEMSSAEIQKDWELWLEERKAIKVNRSIQDTNGTLSTTSTIINGSINDIGNNDDYDDDDIENIEDRENLEDNREPSIVNSPITTDSDDILEAIASLFGSSQEDLISTITEGNLDREEMVIPSVQKQLLKRKLRLFIFCTLSQHMFKDLVETQDLKSGLELLAENNM</sequence>
<reference evidence="1 2" key="1">
    <citation type="submission" date="2018-08" db="EMBL/GenBank/DDBJ databases">
        <title>Genome and evolution of the arbuscular mycorrhizal fungus Diversispora epigaea (formerly Glomus versiforme) and its bacterial endosymbionts.</title>
        <authorList>
            <person name="Sun X."/>
            <person name="Fei Z."/>
            <person name="Harrison M."/>
        </authorList>
    </citation>
    <scope>NUCLEOTIDE SEQUENCE [LARGE SCALE GENOMIC DNA]</scope>
    <source>
        <strain evidence="1 2">IT104</strain>
    </source>
</reference>
<comment type="caution">
    <text evidence="1">The sequence shown here is derived from an EMBL/GenBank/DDBJ whole genome shotgun (WGS) entry which is preliminary data.</text>
</comment>
<organism evidence="1 2">
    <name type="scientific">Diversispora epigaea</name>
    <dbReference type="NCBI Taxonomy" id="1348612"/>
    <lineage>
        <taxon>Eukaryota</taxon>
        <taxon>Fungi</taxon>
        <taxon>Fungi incertae sedis</taxon>
        <taxon>Mucoromycota</taxon>
        <taxon>Glomeromycotina</taxon>
        <taxon>Glomeromycetes</taxon>
        <taxon>Diversisporales</taxon>
        <taxon>Diversisporaceae</taxon>
        <taxon>Diversispora</taxon>
    </lineage>
</organism>
<evidence type="ECO:0000313" key="1">
    <source>
        <dbReference type="EMBL" id="RHZ76141.1"/>
    </source>
</evidence>